<dbReference type="Pfam" id="PF16344">
    <property type="entry name" value="FecR_C"/>
    <property type="match status" value="1"/>
</dbReference>
<dbReference type="Proteomes" id="UP001500954">
    <property type="component" value="Unassembled WGS sequence"/>
</dbReference>
<dbReference type="PIRSF" id="PIRSF018266">
    <property type="entry name" value="FecR"/>
    <property type="match status" value="1"/>
</dbReference>
<dbReference type="PANTHER" id="PTHR30273:SF2">
    <property type="entry name" value="PROTEIN FECR"/>
    <property type="match status" value="1"/>
</dbReference>
<evidence type="ECO:0000313" key="4">
    <source>
        <dbReference type="Proteomes" id="UP001500954"/>
    </source>
</evidence>
<evidence type="ECO:0000259" key="1">
    <source>
        <dbReference type="Pfam" id="PF04773"/>
    </source>
</evidence>
<comment type="caution">
    <text evidence="3">The sequence shown here is derived from an EMBL/GenBank/DDBJ whole genome shotgun (WGS) entry which is preliminary data.</text>
</comment>
<evidence type="ECO:0008006" key="5">
    <source>
        <dbReference type="Google" id="ProtNLM"/>
    </source>
</evidence>
<accession>A0ABP6XB73</accession>
<feature type="domain" description="FecR protein" evidence="1">
    <location>
        <begin position="172"/>
        <end position="266"/>
    </location>
</feature>
<dbReference type="PANTHER" id="PTHR30273">
    <property type="entry name" value="PERIPLASMIC SIGNAL SENSOR AND SIGMA FACTOR ACTIVATOR FECR-RELATED"/>
    <property type="match status" value="1"/>
</dbReference>
<dbReference type="EMBL" id="BAABCY010000034">
    <property type="protein sequence ID" value="GAA3564037.1"/>
    <property type="molecule type" value="Genomic_DNA"/>
</dbReference>
<evidence type="ECO:0000313" key="3">
    <source>
        <dbReference type="EMBL" id="GAA3564037.1"/>
    </source>
</evidence>
<dbReference type="Gene3D" id="3.55.50.30">
    <property type="match status" value="1"/>
</dbReference>
<feature type="domain" description="Protein FecR C-terminal" evidence="2">
    <location>
        <begin position="315"/>
        <end position="383"/>
    </location>
</feature>
<proteinExistence type="predicted"/>
<sequence length="385" mass="44119">MIPQEIEDLIVKYINKSANAKDLDKLIEWIKTDNNKAQFKDFAKDHYAIIFSMQDPDTKHIKELLFNEIRKDKSKTFKNKLRSVFKYAAVALVFLSIGYFYKQGVFSSTPNNIPDPTNKITLQLEDGTIKTIDESESAKIFSANGNMVGIQKGKQLAYANDSNVEKLTYNTLTVPYGRRFNVILSDGTHIYLNAGSSLRYPVRFIKGSNREIFLDGEAYFNVTKDSKHPFIVNSNELNIRVLGTQFNVSSYPEDDNVNTVLVEGSVSLYNKDEVYSAPTSSLLEPGHIAAWNKSNKELRISETNIAQHTAWIEGRLILNEIRFNDILKKLERQYDVTFVNNYQALEDRYFTARFDIEDIFQVMKSLSEAASFAYKIEEKEIIINP</sequence>
<keyword evidence="4" id="KW-1185">Reference proteome</keyword>
<dbReference type="Pfam" id="PF04773">
    <property type="entry name" value="FecR"/>
    <property type="match status" value="1"/>
</dbReference>
<dbReference type="RefSeq" id="WP_345005112.1">
    <property type="nucleotide sequence ID" value="NZ_BAABCY010000034.1"/>
</dbReference>
<evidence type="ECO:0000259" key="2">
    <source>
        <dbReference type="Pfam" id="PF16344"/>
    </source>
</evidence>
<dbReference type="InterPro" id="IPR006860">
    <property type="entry name" value="FecR"/>
</dbReference>
<dbReference type="InterPro" id="IPR012373">
    <property type="entry name" value="Ferrdict_sens_TM"/>
</dbReference>
<organism evidence="3 4">
    <name type="scientific">Snuella lapsa</name>
    <dbReference type="NCBI Taxonomy" id="870481"/>
    <lineage>
        <taxon>Bacteria</taxon>
        <taxon>Pseudomonadati</taxon>
        <taxon>Bacteroidota</taxon>
        <taxon>Flavobacteriia</taxon>
        <taxon>Flavobacteriales</taxon>
        <taxon>Flavobacteriaceae</taxon>
        <taxon>Snuella</taxon>
    </lineage>
</organism>
<dbReference type="InterPro" id="IPR032508">
    <property type="entry name" value="FecR_C"/>
</dbReference>
<gene>
    <name evidence="3" type="ORF">GCM10022395_13280</name>
</gene>
<reference evidence="4" key="1">
    <citation type="journal article" date="2019" name="Int. J. Syst. Evol. Microbiol.">
        <title>The Global Catalogue of Microorganisms (GCM) 10K type strain sequencing project: providing services to taxonomists for standard genome sequencing and annotation.</title>
        <authorList>
            <consortium name="The Broad Institute Genomics Platform"/>
            <consortium name="The Broad Institute Genome Sequencing Center for Infectious Disease"/>
            <person name="Wu L."/>
            <person name="Ma J."/>
        </authorList>
    </citation>
    <scope>NUCLEOTIDE SEQUENCE [LARGE SCALE GENOMIC DNA]</scope>
    <source>
        <strain evidence="4">JCM 17111</strain>
    </source>
</reference>
<dbReference type="Gene3D" id="2.60.120.1440">
    <property type="match status" value="1"/>
</dbReference>
<protein>
    <recommendedName>
        <fullName evidence="5">FecR family protein</fullName>
    </recommendedName>
</protein>
<name>A0ABP6XB73_9FLAO</name>